<name>A0A485L314_9STRA</name>
<dbReference type="EMBL" id="VJMH01005540">
    <property type="protein sequence ID" value="KAF0694729.1"/>
    <property type="molecule type" value="Genomic_DNA"/>
</dbReference>
<organism evidence="2 3">
    <name type="scientific">Aphanomyces stellatus</name>
    <dbReference type="NCBI Taxonomy" id="120398"/>
    <lineage>
        <taxon>Eukaryota</taxon>
        <taxon>Sar</taxon>
        <taxon>Stramenopiles</taxon>
        <taxon>Oomycota</taxon>
        <taxon>Saprolegniomycetes</taxon>
        <taxon>Saprolegniales</taxon>
        <taxon>Verrucalvaceae</taxon>
        <taxon>Aphanomyces</taxon>
    </lineage>
</organism>
<accession>A0A485L314</accession>
<protein>
    <submittedName>
        <fullName evidence="2">Aste57867_14405 protein</fullName>
    </submittedName>
</protein>
<keyword evidence="3" id="KW-1185">Reference proteome</keyword>
<gene>
    <name evidence="2" type="primary">Aste57867_14405</name>
    <name evidence="1" type="ORF">As57867_014351</name>
    <name evidence="2" type="ORF">ASTE57867_14405</name>
</gene>
<dbReference type="EMBL" id="CAADRA010005561">
    <property type="protein sequence ID" value="VFT91227.1"/>
    <property type="molecule type" value="Genomic_DNA"/>
</dbReference>
<dbReference type="OrthoDB" id="79630at2759"/>
<dbReference type="Proteomes" id="UP000332933">
    <property type="component" value="Unassembled WGS sequence"/>
</dbReference>
<reference evidence="2 3" key="1">
    <citation type="submission" date="2019-03" db="EMBL/GenBank/DDBJ databases">
        <authorList>
            <person name="Gaulin E."/>
            <person name="Dumas B."/>
        </authorList>
    </citation>
    <scope>NUCLEOTIDE SEQUENCE [LARGE SCALE GENOMIC DNA]</scope>
    <source>
        <strain evidence="2">CBS 568.67</strain>
    </source>
</reference>
<sequence length="739" mass="83248">MRMLADDSNSSTTHQHTFDTQTSQILTACTNKPIGLPGNDYSTFDFAVKETNDKFNDLPLWQCIPEKSQLEYIQAGTSFPDLDAMLIVTSTYFREDQPICDFIHRIDVLEWTSEYSISSLDDLKSMQLFAHAIQNSPSISTSCAWYEELRRLEELEDAGPPFLDERDNNELESCQANSSIQVAHSQHAHAEATNSSFGVEFIDFLPLDNLLPCEVEVDIPFIENFVQFSHESQVSSDCIPLLLQTILYDACDSLQDELATSESNIPPSKEVKIHIERLDIAEDLSNWTPTPLIAEQTHFTYLKKAISECQLFLGAAFTDPPFFDHVVYTVAELNDTLFPQNDTTAEVYIQQLLLPPSKGDLPSDVLCGMLLEAAFQIWSLATTHTKSSPRISPSAVAISLPMLWTVTTSNLKDLIFPDEVDHLNISTTPVESWNSFEKSDSKPEFVEEVENKVAGETQAYLVERGKRPRDAEAPERPKKLLRAKNKNIPPLSNLAIAHSTPPCSSEKLIGLISIVSQTARHVIWDLSAKKIVQIKETREKTALEHLSLSSLRSKLHSQYLDLKRAKATMSKEELRHHTKNFQDLLFVHTLRLILYGLQEYGFEGCMALIHTCTSNPKYGKLLDAATMKRIRGLLEFFRDQEQLPVVVTPEKRTESSPNEIYVVLVSIDVPANDAVMALISAREDIECIPRELEYPLSFVVSIGVGICIATKDNLLEEITTMQLAFHLAQIQHQFKKVGR</sequence>
<evidence type="ECO:0000313" key="2">
    <source>
        <dbReference type="EMBL" id="VFT91227.1"/>
    </source>
</evidence>
<reference evidence="1" key="2">
    <citation type="submission" date="2019-06" db="EMBL/GenBank/DDBJ databases">
        <title>Genomics analysis of Aphanomyces spp. identifies a new class of oomycete effector associated with host adaptation.</title>
        <authorList>
            <person name="Gaulin E."/>
        </authorList>
    </citation>
    <scope>NUCLEOTIDE SEQUENCE</scope>
    <source>
        <strain evidence="1">CBS 578.67</strain>
    </source>
</reference>
<proteinExistence type="predicted"/>
<evidence type="ECO:0000313" key="1">
    <source>
        <dbReference type="EMBL" id="KAF0694729.1"/>
    </source>
</evidence>
<dbReference type="AlphaFoldDB" id="A0A485L314"/>
<evidence type="ECO:0000313" key="3">
    <source>
        <dbReference type="Proteomes" id="UP000332933"/>
    </source>
</evidence>